<dbReference type="EMBL" id="JBHUCP010000014">
    <property type="protein sequence ID" value="MFD1531588.1"/>
    <property type="molecule type" value="Genomic_DNA"/>
</dbReference>
<evidence type="ECO:0000259" key="2">
    <source>
        <dbReference type="Pfam" id="PF13556"/>
    </source>
</evidence>
<proteinExistence type="predicted"/>
<reference evidence="4" key="1">
    <citation type="journal article" date="2019" name="Int. J. Syst. Evol. Microbiol.">
        <title>The Global Catalogue of Microorganisms (GCM) 10K type strain sequencing project: providing services to taxonomists for standard genome sequencing and annotation.</title>
        <authorList>
            <consortium name="The Broad Institute Genomics Platform"/>
            <consortium name="The Broad Institute Genome Sequencing Center for Infectious Disease"/>
            <person name="Wu L."/>
            <person name="Ma J."/>
        </authorList>
    </citation>
    <scope>NUCLEOTIDE SEQUENCE [LARGE SCALE GENOMIC DNA]</scope>
    <source>
        <strain evidence="4">JCM 12165</strain>
    </source>
</reference>
<dbReference type="Pfam" id="PF13556">
    <property type="entry name" value="HTH_30"/>
    <property type="match status" value="1"/>
</dbReference>
<dbReference type="InterPro" id="IPR042070">
    <property type="entry name" value="PucR_C-HTH_sf"/>
</dbReference>
<gene>
    <name evidence="3" type="ORF">ACFSCY_19315</name>
</gene>
<feature type="domain" description="PucR C-terminal helix-turn-helix" evidence="2">
    <location>
        <begin position="16"/>
        <end position="43"/>
    </location>
</feature>
<keyword evidence="4" id="KW-1185">Reference proteome</keyword>
<evidence type="ECO:0000256" key="1">
    <source>
        <dbReference type="SAM" id="MobiDB-lite"/>
    </source>
</evidence>
<accession>A0ABW4FLT4</accession>
<organism evidence="3 4">
    <name type="scientific">Pseudonocardia aurantiaca</name>
    <dbReference type="NCBI Taxonomy" id="75290"/>
    <lineage>
        <taxon>Bacteria</taxon>
        <taxon>Bacillati</taxon>
        <taxon>Actinomycetota</taxon>
        <taxon>Actinomycetes</taxon>
        <taxon>Pseudonocardiales</taxon>
        <taxon>Pseudonocardiaceae</taxon>
        <taxon>Pseudonocardia</taxon>
    </lineage>
</organism>
<evidence type="ECO:0000313" key="4">
    <source>
        <dbReference type="Proteomes" id="UP001597145"/>
    </source>
</evidence>
<feature type="region of interest" description="Disordered" evidence="1">
    <location>
        <begin position="42"/>
        <end position="67"/>
    </location>
</feature>
<protein>
    <submittedName>
        <fullName evidence="3">Helix-turn-helix domain-containing protein</fullName>
    </submittedName>
</protein>
<feature type="compositionally biased region" description="Basic and acidic residues" evidence="1">
    <location>
        <begin position="57"/>
        <end position="67"/>
    </location>
</feature>
<evidence type="ECO:0000313" key="3">
    <source>
        <dbReference type="EMBL" id="MFD1531588.1"/>
    </source>
</evidence>
<sequence length="67" mass="7480">MRGPGRVAEFLDEDGAQALGIHRSTVSYRTYRIGELTRLDLRGNPTQHAHCHPSPRPSRDDSQLPSV</sequence>
<name>A0ABW4FLT4_9PSEU</name>
<comment type="caution">
    <text evidence="3">The sequence shown here is derived from an EMBL/GenBank/DDBJ whole genome shotgun (WGS) entry which is preliminary data.</text>
</comment>
<dbReference type="InterPro" id="IPR025736">
    <property type="entry name" value="PucR_C-HTH_dom"/>
</dbReference>
<dbReference type="Gene3D" id="1.10.10.2840">
    <property type="entry name" value="PucR C-terminal helix-turn-helix domain"/>
    <property type="match status" value="1"/>
</dbReference>
<dbReference type="Proteomes" id="UP001597145">
    <property type="component" value="Unassembled WGS sequence"/>
</dbReference>
<dbReference type="RefSeq" id="WP_379659871.1">
    <property type="nucleotide sequence ID" value="NZ_BAAAJG010000011.1"/>
</dbReference>